<dbReference type="Proteomes" id="UP000275394">
    <property type="component" value="Unassembled WGS sequence"/>
</dbReference>
<dbReference type="GO" id="GO:0004029">
    <property type="term" value="F:aldehyde dehydrogenase (NAD+) activity"/>
    <property type="evidence" value="ECO:0007669"/>
    <property type="project" value="TreeGrafter"/>
</dbReference>
<keyword evidence="3" id="KW-1185">Reference proteome</keyword>
<accession>A0A3N2DPR5</accession>
<dbReference type="SUPFAM" id="SSF51735">
    <property type="entry name" value="NAD(P)-binding Rossmann-fold domains"/>
    <property type="match status" value="1"/>
</dbReference>
<dbReference type="InterPro" id="IPR001509">
    <property type="entry name" value="Epimerase_deHydtase"/>
</dbReference>
<dbReference type="PANTHER" id="PTHR48079:SF6">
    <property type="entry name" value="NAD(P)-BINDING DOMAIN-CONTAINING PROTEIN-RELATED"/>
    <property type="match status" value="1"/>
</dbReference>
<dbReference type="Gene3D" id="3.40.50.720">
    <property type="entry name" value="NAD(P)-binding Rossmann-like Domain"/>
    <property type="match status" value="1"/>
</dbReference>
<evidence type="ECO:0000313" key="2">
    <source>
        <dbReference type="EMBL" id="ROS01796.1"/>
    </source>
</evidence>
<gene>
    <name evidence="2" type="ORF">EDC56_2244</name>
</gene>
<sequence length="328" mass="35706">MINTTTALVIGASGFLGSHVVKELLRQGYNVRIMVRASSDLTALDGLSYEKAIGDVADVTSLKAAMSGCDWVFYSAVDTRAWLFNSGPLYQTNVLGTINAVNAATACNVKRFILTSSLVTIGKPKHGIADENAIPSDEELFTEYMRTRFLAEKYVLDAAKEHGFPGIACCVSNTYGADDLQPTPHGNLIKQVALGRVPVYLKAKSECVGVVDAAQALILAAEKGLIGERYIVSESYISNKELFKTAERRAGVTRLLCAVPTSLVYLCTTVIGLFARLLARDALLSNNSARLMYQTWPLSNKKAIEQLGWQPRPVKQSIEEAVDSYLEQ</sequence>
<dbReference type="GO" id="GO:0005737">
    <property type="term" value="C:cytoplasm"/>
    <property type="evidence" value="ECO:0007669"/>
    <property type="project" value="TreeGrafter"/>
</dbReference>
<dbReference type="PANTHER" id="PTHR48079">
    <property type="entry name" value="PROTEIN YEEZ"/>
    <property type="match status" value="1"/>
</dbReference>
<comment type="caution">
    <text evidence="2">The sequence shown here is derived from an EMBL/GenBank/DDBJ whole genome shotgun (WGS) entry which is preliminary data.</text>
</comment>
<name>A0A3N2DPR5_9GAMM</name>
<proteinExistence type="predicted"/>
<reference evidence="2 3" key="1">
    <citation type="submission" date="2018-11" db="EMBL/GenBank/DDBJ databases">
        <title>Genomic Encyclopedia of Type Strains, Phase IV (KMG-IV): sequencing the most valuable type-strain genomes for metagenomic binning, comparative biology and taxonomic classification.</title>
        <authorList>
            <person name="Goeker M."/>
        </authorList>
    </citation>
    <scope>NUCLEOTIDE SEQUENCE [LARGE SCALE GENOMIC DNA]</scope>
    <source>
        <strain evidence="2 3">DSM 100316</strain>
    </source>
</reference>
<dbReference type="InterPro" id="IPR036291">
    <property type="entry name" value="NAD(P)-bd_dom_sf"/>
</dbReference>
<organism evidence="2 3">
    <name type="scientific">Sinobacterium caligoides</name>
    <dbReference type="NCBI Taxonomy" id="933926"/>
    <lineage>
        <taxon>Bacteria</taxon>
        <taxon>Pseudomonadati</taxon>
        <taxon>Pseudomonadota</taxon>
        <taxon>Gammaproteobacteria</taxon>
        <taxon>Cellvibrionales</taxon>
        <taxon>Spongiibacteraceae</taxon>
        <taxon>Sinobacterium</taxon>
    </lineage>
</organism>
<dbReference type="EMBL" id="RKHR01000004">
    <property type="protein sequence ID" value="ROS01796.1"/>
    <property type="molecule type" value="Genomic_DNA"/>
</dbReference>
<feature type="domain" description="NAD-dependent epimerase/dehydratase" evidence="1">
    <location>
        <begin position="7"/>
        <end position="231"/>
    </location>
</feature>
<dbReference type="InterPro" id="IPR051783">
    <property type="entry name" value="NAD(P)-dependent_oxidoreduct"/>
</dbReference>
<evidence type="ECO:0000259" key="1">
    <source>
        <dbReference type="Pfam" id="PF01370"/>
    </source>
</evidence>
<evidence type="ECO:0000313" key="3">
    <source>
        <dbReference type="Proteomes" id="UP000275394"/>
    </source>
</evidence>
<dbReference type="Pfam" id="PF01370">
    <property type="entry name" value="Epimerase"/>
    <property type="match status" value="1"/>
</dbReference>
<dbReference type="RefSeq" id="WP_162844157.1">
    <property type="nucleotide sequence ID" value="NZ_RKHR01000004.1"/>
</dbReference>
<protein>
    <submittedName>
        <fullName evidence="2">Dihydroflavonol-4-reductase</fullName>
    </submittedName>
</protein>
<dbReference type="AlphaFoldDB" id="A0A3N2DPR5"/>